<evidence type="ECO:0000256" key="1">
    <source>
        <dbReference type="SAM" id="MobiDB-lite"/>
    </source>
</evidence>
<evidence type="ECO:0000313" key="3">
    <source>
        <dbReference type="Proteomes" id="UP000652761"/>
    </source>
</evidence>
<proteinExistence type="predicted"/>
<gene>
    <name evidence="2" type="ORF">Taro_005828</name>
</gene>
<sequence length="118" mass="12942">MRRSETLFKRKKREILFVRLAGHPKEKGIRSGSPIVRDGERPTSPAPPGQNWRAKENRRKGVVGRRSPPPAGEKSVHGGGCVSATSRCGKAFLFTARHPSPIPSITRPAARSKLLHSC</sequence>
<protein>
    <submittedName>
        <fullName evidence="2">Uncharacterized protein</fullName>
    </submittedName>
</protein>
<feature type="region of interest" description="Disordered" evidence="1">
    <location>
        <begin position="23"/>
        <end position="81"/>
    </location>
</feature>
<dbReference type="EMBL" id="NMUH01000169">
    <property type="protein sequence ID" value="MQL73489.1"/>
    <property type="molecule type" value="Genomic_DNA"/>
</dbReference>
<comment type="caution">
    <text evidence="2">The sequence shown here is derived from an EMBL/GenBank/DDBJ whole genome shotgun (WGS) entry which is preliminary data.</text>
</comment>
<dbReference type="AlphaFoldDB" id="A0A843TYZ5"/>
<evidence type="ECO:0000313" key="2">
    <source>
        <dbReference type="EMBL" id="MQL73489.1"/>
    </source>
</evidence>
<keyword evidence="3" id="KW-1185">Reference proteome</keyword>
<reference evidence="2" key="1">
    <citation type="submission" date="2017-07" db="EMBL/GenBank/DDBJ databases">
        <title>Taro Niue Genome Assembly and Annotation.</title>
        <authorList>
            <person name="Atibalentja N."/>
            <person name="Keating K."/>
            <person name="Fields C.J."/>
        </authorList>
    </citation>
    <scope>NUCLEOTIDE SEQUENCE</scope>
    <source>
        <strain evidence="2">Niue_2</strain>
        <tissue evidence="2">Leaf</tissue>
    </source>
</reference>
<dbReference type="Proteomes" id="UP000652761">
    <property type="component" value="Unassembled WGS sequence"/>
</dbReference>
<organism evidence="2 3">
    <name type="scientific">Colocasia esculenta</name>
    <name type="common">Wild taro</name>
    <name type="synonym">Arum esculentum</name>
    <dbReference type="NCBI Taxonomy" id="4460"/>
    <lineage>
        <taxon>Eukaryota</taxon>
        <taxon>Viridiplantae</taxon>
        <taxon>Streptophyta</taxon>
        <taxon>Embryophyta</taxon>
        <taxon>Tracheophyta</taxon>
        <taxon>Spermatophyta</taxon>
        <taxon>Magnoliopsida</taxon>
        <taxon>Liliopsida</taxon>
        <taxon>Araceae</taxon>
        <taxon>Aroideae</taxon>
        <taxon>Colocasieae</taxon>
        <taxon>Colocasia</taxon>
    </lineage>
</organism>
<name>A0A843TYZ5_COLES</name>
<accession>A0A843TYZ5</accession>